<proteinExistence type="predicted"/>
<dbReference type="Proteomes" id="UP000184532">
    <property type="component" value="Unassembled WGS sequence"/>
</dbReference>
<accession>A0A1M5L1A3</accession>
<gene>
    <name evidence="1" type="ORF">SAMN04488116_1899</name>
</gene>
<keyword evidence="1" id="KW-0808">Transferase</keyword>
<sequence length="367" mass="41900">MQQNLLIVQRVLTRYRLDLFRQLHDNFGEIGIITSQGDSQGALKKVDAGNIPEKNVVCHKLSSLRLGYKGESRSTSLFFYPQAIFLLRKYDVILLEGTTNILNNFLIIPAARILGKKVIWWDAGYSPSIRTRRRKVIDIVVKPLVGLTHKQMAYSTIGGRYMQEFMGAKKVFVNLNTIRTDYFEGIQQEIETNIKGYKTGKSSIKLLYVGVIESRKKIKELADVVVKLNQTPEKKKYTIDIIGDGKLLQELRQTIRDENVVFHGPIYDKEALKSFYFRSDLFVLPGDGGLGILQSLLFGLPVICLKGADGTEQDYILEKTHLLDRFDEIYPLLESIENVDKSIYSNYLKKVSSQNWVKKFVSETTSI</sequence>
<dbReference type="RefSeq" id="WP_073178700.1">
    <property type="nucleotide sequence ID" value="NZ_FQWL01000002.1"/>
</dbReference>
<dbReference type="PANTHER" id="PTHR45947">
    <property type="entry name" value="SULFOQUINOVOSYL TRANSFERASE SQD2"/>
    <property type="match status" value="1"/>
</dbReference>
<dbReference type="Gene3D" id="3.40.50.2000">
    <property type="entry name" value="Glycogen Phosphorylase B"/>
    <property type="match status" value="2"/>
</dbReference>
<dbReference type="InterPro" id="IPR050194">
    <property type="entry name" value="Glycosyltransferase_grp1"/>
</dbReference>
<dbReference type="OrthoDB" id="9811239at2"/>
<dbReference type="AlphaFoldDB" id="A0A1M5L1A3"/>
<dbReference type="Pfam" id="PF13692">
    <property type="entry name" value="Glyco_trans_1_4"/>
    <property type="match status" value="1"/>
</dbReference>
<protein>
    <submittedName>
        <fullName evidence="1">Glycosyl transferases group 1</fullName>
    </submittedName>
</protein>
<dbReference type="SUPFAM" id="SSF53756">
    <property type="entry name" value="UDP-Glycosyltransferase/glycogen phosphorylase"/>
    <property type="match status" value="1"/>
</dbReference>
<keyword evidence="2" id="KW-1185">Reference proteome</keyword>
<name>A0A1M5L1A3_9FLAO</name>
<dbReference type="EMBL" id="FQWL01000002">
    <property type="protein sequence ID" value="SHG58766.1"/>
    <property type="molecule type" value="Genomic_DNA"/>
</dbReference>
<reference evidence="2" key="1">
    <citation type="submission" date="2016-11" db="EMBL/GenBank/DDBJ databases">
        <authorList>
            <person name="Varghese N."/>
            <person name="Submissions S."/>
        </authorList>
    </citation>
    <scope>NUCLEOTIDE SEQUENCE [LARGE SCALE GENOMIC DNA]</scope>
    <source>
        <strain evidence="2">DSM 22638</strain>
    </source>
</reference>
<evidence type="ECO:0000313" key="2">
    <source>
        <dbReference type="Proteomes" id="UP000184532"/>
    </source>
</evidence>
<organism evidence="1 2">
    <name type="scientific">Flagellimonas flava</name>
    <dbReference type="NCBI Taxonomy" id="570519"/>
    <lineage>
        <taxon>Bacteria</taxon>
        <taxon>Pseudomonadati</taxon>
        <taxon>Bacteroidota</taxon>
        <taxon>Flavobacteriia</taxon>
        <taxon>Flavobacteriales</taxon>
        <taxon>Flavobacteriaceae</taxon>
        <taxon>Flagellimonas</taxon>
    </lineage>
</organism>
<dbReference type="GO" id="GO:0016757">
    <property type="term" value="F:glycosyltransferase activity"/>
    <property type="evidence" value="ECO:0007669"/>
    <property type="project" value="TreeGrafter"/>
</dbReference>
<dbReference type="STRING" id="570519.SAMN04488116_1899"/>
<evidence type="ECO:0000313" key="1">
    <source>
        <dbReference type="EMBL" id="SHG58766.1"/>
    </source>
</evidence>
<dbReference type="PANTHER" id="PTHR45947:SF3">
    <property type="entry name" value="SULFOQUINOVOSYL TRANSFERASE SQD2"/>
    <property type="match status" value="1"/>
</dbReference>